<keyword evidence="2" id="KW-1185">Reference proteome</keyword>
<name>A0ABR5IUW8_9ACTN</name>
<evidence type="ECO:0000313" key="1">
    <source>
        <dbReference type="EMBL" id="KOG78141.1"/>
    </source>
</evidence>
<comment type="caution">
    <text evidence="1">The sequence shown here is derived from an EMBL/GenBank/DDBJ whole genome shotgun (WGS) entry which is preliminary data.</text>
</comment>
<reference evidence="1 2" key="1">
    <citation type="submission" date="2015-07" db="EMBL/GenBank/DDBJ databases">
        <authorList>
            <person name="Ju K.-S."/>
            <person name="Doroghazi J.R."/>
            <person name="Metcalf W.W."/>
        </authorList>
    </citation>
    <scope>NUCLEOTIDE SEQUENCE [LARGE SCALE GENOMIC DNA]</scope>
    <source>
        <strain evidence="1 2">NRRL B-3589</strain>
    </source>
</reference>
<evidence type="ECO:0000313" key="2">
    <source>
        <dbReference type="Proteomes" id="UP000037020"/>
    </source>
</evidence>
<dbReference type="EMBL" id="LGUT01003733">
    <property type="protein sequence ID" value="KOG78141.1"/>
    <property type="molecule type" value="Genomic_DNA"/>
</dbReference>
<proteinExistence type="predicted"/>
<organism evidence="1 2">
    <name type="scientific">Streptomyces varsoviensis</name>
    <dbReference type="NCBI Taxonomy" id="67373"/>
    <lineage>
        <taxon>Bacteria</taxon>
        <taxon>Bacillati</taxon>
        <taxon>Actinomycetota</taxon>
        <taxon>Actinomycetes</taxon>
        <taxon>Kitasatosporales</taxon>
        <taxon>Streptomycetaceae</taxon>
        <taxon>Streptomyces</taxon>
    </lineage>
</organism>
<sequence>MRVSARGERASIDIDGHPVGEQVAAYRIDQAAGEPPQVLVHLAAEHSEVEWAGAARVHVAGPVDPGPRAAQFLAAIDPVELETAALARLDLDSGPHALTRAMLAQLGEWASGA</sequence>
<dbReference type="Proteomes" id="UP000037020">
    <property type="component" value="Unassembled WGS sequence"/>
</dbReference>
<accession>A0ABR5IUW8</accession>
<protein>
    <submittedName>
        <fullName evidence="1">Uncharacterized protein</fullName>
    </submittedName>
</protein>
<gene>
    <name evidence="1" type="ORF">ADK38_39395</name>
</gene>